<dbReference type="Gene3D" id="3.40.50.720">
    <property type="entry name" value="NAD(P)-binding Rossmann-like Domain"/>
    <property type="match status" value="1"/>
</dbReference>
<dbReference type="InterPro" id="IPR002347">
    <property type="entry name" value="SDR_fam"/>
</dbReference>
<dbReference type="InterPro" id="IPR036291">
    <property type="entry name" value="NAD(P)-bd_dom_sf"/>
</dbReference>
<feature type="non-terminal residue" evidence="1">
    <location>
        <position position="1"/>
    </location>
</feature>
<dbReference type="Proteomes" id="UP000752292">
    <property type="component" value="Unassembled WGS sequence"/>
</dbReference>
<gene>
    <name evidence="1" type="ORF">HY618_07515</name>
</gene>
<dbReference type="SUPFAM" id="SSF51735">
    <property type="entry name" value="NAD(P)-binding Rossmann-fold domains"/>
    <property type="match status" value="1"/>
</dbReference>
<accession>A0A933E8B2</accession>
<comment type="caution">
    <text evidence="1">The sequence shown here is derived from an EMBL/GenBank/DDBJ whole genome shotgun (WGS) entry which is preliminary data.</text>
</comment>
<dbReference type="AlphaFoldDB" id="A0A933E8B2"/>
<dbReference type="EMBL" id="JACQRX010000327">
    <property type="protein sequence ID" value="MBI4252292.1"/>
    <property type="molecule type" value="Genomic_DNA"/>
</dbReference>
<reference evidence="1" key="1">
    <citation type="submission" date="2020-07" db="EMBL/GenBank/DDBJ databases">
        <title>Huge and variable diversity of episymbiotic CPR bacteria and DPANN archaea in groundwater ecosystems.</title>
        <authorList>
            <person name="He C.Y."/>
            <person name="Keren R."/>
            <person name="Whittaker M."/>
            <person name="Farag I.F."/>
            <person name="Doudna J."/>
            <person name="Cate J.H.D."/>
            <person name="Banfield J.F."/>
        </authorList>
    </citation>
    <scope>NUCLEOTIDE SEQUENCE</scope>
    <source>
        <strain evidence="1">NC_groundwater_1370_Ag_S-0.2um_69_93</strain>
    </source>
</reference>
<proteinExistence type="predicted"/>
<organism evidence="1 2">
    <name type="scientific">Tectimicrobiota bacterium</name>
    <dbReference type="NCBI Taxonomy" id="2528274"/>
    <lineage>
        <taxon>Bacteria</taxon>
        <taxon>Pseudomonadati</taxon>
        <taxon>Nitrospinota/Tectimicrobiota group</taxon>
        <taxon>Candidatus Tectimicrobiota</taxon>
    </lineage>
</organism>
<evidence type="ECO:0000313" key="2">
    <source>
        <dbReference type="Proteomes" id="UP000752292"/>
    </source>
</evidence>
<protein>
    <submittedName>
        <fullName evidence="1">SDR family oxidoreductase</fullName>
    </submittedName>
</protein>
<sequence>RFASPEEVAACAAFMASEEASYMNGAVVLLDGGRLCL</sequence>
<dbReference type="Pfam" id="PF13561">
    <property type="entry name" value="adh_short_C2"/>
    <property type="match status" value="1"/>
</dbReference>
<evidence type="ECO:0000313" key="1">
    <source>
        <dbReference type="EMBL" id="MBI4252292.1"/>
    </source>
</evidence>
<name>A0A933E8B2_UNCTE</name>